<accession>A0AAW0A266</accession>
<feature type="region of interest" description="Disordered" evidence="1">
    <location>
        <begin position="392"/>
        <end position="434"/>
    </location>
</feature>
<keyword evidence="3" id="KW-1185">Reference proteome</keyword>
<evidence type="ECO:0000313" key="3">
    <source>
        <dbReference type="Proteomes" id="UP001362999"/>
    </source>
</evidence>
<protein>
    <submittedName>
        <fullName evidence="2">Uncharacterized protein</fullName>
    </submittedName>
</protein>
<gene>
    <name evidence="2" type="ORF">R3P38DRAFT_3616917</name>
</gene>
<organism evidence="2 3">
    <name type="scientific">Favolaschia claudopus</name>
    <dbReference type="NCBI Taxonomy" id="2862362"/>
    <lineage>
        <taxon>Eukaryota</taxon>
        <taxon>Fungi</taxon>
        <taxon>Dikarya</taxon>
        <taxon>Basidiomycota</taxon>
        <taxon>Agaricomycotina</taxon>
        <taxon>Agaricomycetes</taxon>
        <taxon>Agaricomycetidae</taxon>
        <taxon>Agaricales</taxon>
        <taxon>Marasmiineae</taxon>
        <taxon>Mycenaceae</taxon>
        <taxon>Favolaschia</taxon>
    </lineage>
</organism>
<name>A0AAW0A266_9AGAR</name>
<evidence type="ECO:0000256" key="1">
    <source>
        <dbReference type="SAM" id="MobiDB-lite"/>
    </source>
</evidence>
<dbReference type="Proteomes" id="UP001362999">
    <property type="component" value="Unassembled WGS sequence"/>
</dbReference>
<comment type="caution">
    <text evidence="2">The sequence shown here is derived from an EMBL/GenBank/DDBJ whole genome shotgun (WGS) entry which is preliminary data.</text>
</comment>
<feature type="compositionally biased region" description="Acidic residues" evidence="1">
    <location>
        <begin position="180"/>
        <end position="191"/>
    </location>
</feature>
<evidence type="ECO:0000313" key="2">
    <source>
        <dbReference type="EMBL" id="KAK7000234.1"/>
    </source>
</evidence>
<dbReference type="AlphaFoldDB" id="A0AAW0A266"/>
<sequence>MSSASTQNSSSLRRGRSAAGKVFLRSPLGVSIPSRIPRGFADELISENAFRISSAAVDRVYRGEMTVEEQANYIAALYHPALSTDDPLTPIDDDDEDNDVAISEVLLAEAAITAKAKAPAIIIDDDDDEYLALVDELEDQLEEDQLEEDQLEEDQLEEDELAEEDDVAGQDDVAEEDVAVEDVAEDSDEDSLFGPETFAPSPRFQVQERTPEIDELESDFSPLRIRPRALFPGSPLSLHTSLRKQESPTHSEISVDSELARLVSSPSPPSTPRLVPDTSFDDDTSMEVDELSPSSYLPTVIPTLDTPFVLKTPARSETSVDLQRVMSTPPSPTVSMFDVAGRSGPSPLLDPRIYRRPGRLITYSKADRKRYGIVPNPFLALPAVDDDVLSSDGDISDVNSEGGADDDSNVSTSASVIGTDVDMDDVDDSDVEEHDGDLLVRRSSRLEYRRTQADVLACPRYSLYSLHPTFPLPRPIVDSQDTVMGAVGPGPRKLFLWWGAVIIEGYRHSNQFYRDAGMAVRDREKAFVCWGLTYIGGLQTIVHPEQVRWPLKRMLSWRAFQEMSEFQNHFYRQMATDSFGYASSQGDHLRRLGMPSASFRHSVFTTSILEFDRDPNAATSTEDAAIGTMEAITPLGVWDPTTSGALLLPNDAAVIEVSPGDTVLVPGGKPFTFAAVAPGERQFLFRQYCSEGIFRWLSKGGLTDAEFTKASTKQEVRDWEDARRSFGNNAVKLFSKRRDIFTL</sequence>
<proteinExistence type="predicted"/>
<dbReference type="EMBL" id="JAWWNJ010000089">
    <property type="protein sequence ID" value="KAK7000234.1"/>
    <property type="molecule type" value="Genomic_DNA"/>
</dbReference>
<feature type="region of interest" description="Disordered" evidence="1">
    <location>
        <begin position="180"/>
        <end position="199"/>
    </location>
</feature>
<feature type="region of interest" description="Disordered" evidence="1">
    <location>
        <begin position="320"/>
        <end position="342"/>
    </location>
</feature>
<feature type="region of interest" description="Disordered" evidence="1">
    <location>
        <begin position="238"/>
        <end position="278"/>
    </location>
</feature>
<feature type="region of interest" description="Disordered" evidence="1">
    <location>
        <begin position="143"/>
        <end position="173"/>
    </location>
</feature>
<reference evidence="2 3" key="1">
    <citation type="journal article" date="2024" name="J Genomics">
        <title>Draft genome sequencing and assembly of Favolaschia claudopus CIRM-BRFM 2984 isolated from oak limbs.</title>
        <authorList>
            <person name="Navarro D."/>
            <person name="Drula E."/>
            <person name="Chaduli D."/>
            <person name="Cazenave R."/>
            <person name="Ahrendt S."/>
            <person name="Wang J."/>
            <person name="Lipzen A."/>
            <person name="Daum C."/>
            <person name="Barry K."/>
            <person name="Grigoriev I.V."/>
            <person name="Favel A."/>
            <person name="Rosso M.N."/>
            <person name="Martin F."/>
        </authorList>
    </citation>
    <scope>NUCLEOTIDE SEQUENCE [LARGE SCALE GENOMIC DNA]</scope>
    <source>
        <strain evidence="2 3">CIRM-BRFM 2984</strain>
    </source>
</reference>
<feature type="compositionally biased region" description="Acidic residues" evidence="1">
    <location>
        <begin position="421"/>
        <end position="434"/>
    </location>
</feature>